<evidence type="ECO:0000256" key="1">
    <source>
        <dbReference type="ARBA" id="ARBA00008535"/>
    </source>
</evidence>
<accession>A0A3N0XTX3</accession>
<dbReference type="InterPro" id="IPR045058">
    <property type="entry name" value="GIMA/IAN/Toc"/>
</dbReference>
<keyword evidence="5" id="KW-0732">Signal</keyword>
<evidence type="ECO:0000256" key="2">
    <source>
        <dbReference type="ARBA" id="ARBA00022741"/>
    </source>
</evidence>
<dbReference type="GO" id="GO:0005525">
    <property type="term" value="F:GTP binding"/>
    <property type="evidence" value="ECO:0007669"/>
    <property type="project" value="UniProtKB-KW"/>
</dbReference>
<proteinExistence type="inferred from homology"/>
<keyword evidence="8" id="KW-1185">Reference proteome</keyword>
<evidence type="ECO:0000313" key="7">
    <source>
        <dbReference type="EMBL" id="ROJ46198.1"/>
    </source>
</evidence>
<organism evidence="7 8">
    <name type="scientific">Anabarilius grahami</name>
    <name type="common">Kanglang fish</name>
    <name type="synonym">Barilius grahami</name>
    <dbReference type="NCBI Taxonomy" id="495550"/>
    <lineage>
        <taxon>Eukaryota</taxon>
        <taxon>Metazoa</taxon>
        <taxon>Chordata</taxon>
        <taxon>Craniata</taxon>
        <taxon>Vertebrata</taxon>
        <taxon>Euteleostomi</taxon>
        <taxon>Actinopterygii</taxon>
        <taxon>Neopterygii</taxon>
        <taxon>Teleostei</taxon>
        <taxon>Ostariophysi</taxon>
        <taxon>Cypriniformes</taxon>
        <taxon>Xenocyprididae</taxon>
        <taxon>Xenocypridinae</taxon>
        <taxon>Xenocypridinae incertae sedis</taxon>
        <taxon>Anabarilius</taxon>
    </lineage>
</organism>
<feature type="signal peptide" evidence="5">
    <location>
        <begin position="1"/>
        <end position="22"/>
    </location>
</feature>
<dbReference type="InterPro" id="IPR006703">
    <property type="entry name" value="G_AIG1"/>
</dbReference>
<dbReference type="Pfam" id="PF04548">
    <property type="entry name" value="AIG1"/>
    <property type="match status" value="1"/>
</dbReference>
<evidence type="ECO:0000313" key="8">
    <source>
        <dbReference type="Proteomes" id="UP000281406"/>
    </source>
</evidence>
<name>A0A3N0XTX3_ANAGA</name>
<keyword evidence="3" id="KW-0342">GTP-binding</keyword>
<sequence>MLFDFTLFILIIFFTDDTFTSTSESTGSTKDLRFIILGGDEDLMDRTCDIILRKRAERAESDSWHRKGHVCGRKISVVKTPSTWMSDVTSCCCFSSRVKSIKDQMPDYASLVFPGPHAFLLAVNNRKVSGRESYLSKAISKVFGKEALDYAIVLIIGRNEPKGISSVRKYVRRVYTLEDTEQSVQSLFIETERMTQNKTSTFFIQPSYENLMKKAFLSWEQETQKLHAQEVTALKERLRLTESNLKKEMETLRQVMLDTVIQLKKDKYSQEQELQGASSDQDENCDLLFKEYEVYSETTLRNMISSIIDDFTERKNKLKEQLNTCRNMCSSMVGDYIRRESQMKSDIEKLQRELEQLKLKEGEWEQKQDRETHGMMWLEKERRRKEKELESKERETAKKEQDLQPSGEERDLHSNVELTTHECKYW</sequence>
<keyword evidence="2" id="KW-0547">Nucleotide-binding</keyword>
<reference evidence="7 8" key="1">
    <citation type="submission" date="2018-10" db="EMBL/GenBank/DDBJ databases">
        <title>Genome assembly for a Yunnan-Guizhou Plateau 3E fish, Anabarilius grahami (Regan), and its evolutionary and genetic applications.</title>
        <authorList>
            <person name="Jiang W."/>
        </authorList>
    </citation>
    <scope>NUCLEOTIDE SEQUENCE [LARGE SCALE GENOMIC DNA]</scope>
    <source>
        <strain evidence="7">AG-KIZ</strain>
        <tissue evidence="7">Muscle</tissue>
    </source>
</reference>
<gene>
    <name evidence="7" type="ORF">DPX16_10923</name>
</gene>
<dbReference type="PANTHER" id="PTHR10903">
    <property type="entry name" value="GTPASE, IMAP FAMILY MEMBER-RELATED"/>
    <property type="match status" value="1"/>
</dbReference>
<feature type="domain" description="AIG1-type G" evidence="6">
    <location>
        <begin position="66"/>
        <end position="172"/>
    </location>
</feature>
<dbReference type="EMBL" id="RJVU01060593">
    <property type="protein sequence ID" value="ROJ46198.1"/>
    <property type="molecule type" value="Genomic_DNA"/>
</dbReference>
<evidence type="ECO:0000256" key="4">
    <source>
        <dbReference type="SAM" id="MobiDB-lite"/>
    </source>
</evidence>
<dbReference type="AlphaFoldDB" id="A0A3N0XTX3"/>
<comment type="similarity">
    <text evidence="1">Belongs to the TRAFAC class TrmE-Era-EngA-EngB-Septin-like GTPase superfamily. AIG1/Toc34/Toc159-like paraseptin GTPase family. IAN subfamily.</text>
</comment>
<feature type="chain" id="PRO_5018238057" description="AIG1-type G domain-containing protein" evidence="5">
    <location>
        <begin position="23"/>
        <end position="426"/>
    </location>
</feature>
<feature type="region of interest" description="Disordered" evidence="4">
    <location>
        <begin position="363"/>
        <end position="426"/>
    </location>
</feature>
<comment type="caution">
    <text evidence="7">The sequence shown here is derived from an EMBL/GenBank/DDBJ whole genome shotgun (WGS) entry which is preliminary data.</text>
</comment>
<dbReference type="Proteomes" id="UP000281406">
    <property type="component" value="Unassembled WGS sequence"/>
</dbReference>
<protein>
    <recommendedName>
        <fullName evidence="6">AIG1-type G domain-containing protein</fullName>
    </recommendedName>
</protein>
<evidence type="ECO:0000256" key="3">
    <source>
        <dbReference type="ARBA" id="ARBA00023134"/>
    </source>
</evidence>
<dbReference type="OrthoDB" id="8905277at2759"/>
<evidence type="ECO:0000256" key="5">
    <source>
        <dbReference type="SAM" id="SignalP"/>
    </source>
</evidence>
<dbReference type="InterPro" id="IPR027417">
    <property type="entry name" value="P-loop_NTPase"/>
</dbReference>
<evidence type="ECO:0000259" key="6">
    <source>
        <dbReference type="Pfam" id="PF04548"/>
    </source>
</evidence>
<dbReference type="Gene3D" id="3.40.50.300">
    <property type="entry name" value="P-loop containing nucleotide triphosphate hydrolases"/>
    <property type="match status" value="1"/>
</dbReference>
<dbReference type="PANTHER" id="PTHR10903:SF184">
    <property type="entry name" value="GTP-BINDING PROTEIN A"/>
    <property type="match status" value="1"/>
</dbReference>